<dbReference type="PANTHER" id="PTHR36826">
    <property type="entry name" value="PROTEIN ECM13"/>
    <property type="match status" value="1"/>
</dbReference>
<name>A0ABR0KTL4_9PEZI</name>
<feature type="region of interest" description="Disordered" evidence="1">
    <location>
        <begin position="199"/>
        <end position="243"/>
    </location>
</feature>
<dbReference type="InterPro" id="IPR037738">
    <property type="entry name" value="Ecm13-like"/>
</dbReference>
<dbReference type="Proteomes" id="UP001357485">
    <property type="component" value="Unassembled WGS sequence"/>
</dbReference>
<feature type="non-terminal residue" evidence="2">
    <location>
        <position position="1"/>
    </location>
</feature>
<dbReference type="EMBL" id="JAVRRA010024787">
    <property type="protein sequence ID" value="KAK5129273.1"/>
    <property type="molecule type" value="Genomic_DNA"/>
</dbReference>
<keyword evidence="3" id="KW-1185">Reference proteome</keyword>
<sequence>YKVSTKKPIALSHKATDYRFDPSYRIFDTSTITLHATRTTEVLIKEQKTTTMSVTQRYCLAHTARSKLSLEASRTDHDLRLLVGHANLLNFLRTDLEEYKHEQQQRPSLSVIGQAGAPDGPKHIQEDDTVIVNPEEDRAVEDAKSSNRDLEYYADEDVDWIAVIPQRRSPLSPACVTITCVNVDEEYTDDMEEDRGDHALTRTSSTHLPGLLHDSDEEPDNYQTPLSPPRPTPEFSKRARIMN</sequence>
<gene>
    <name evidence="2" type="ORF">LTR16_002281</name>
</gene>
<protein>
    <submittedName>
        <fullName evidence="2">Uncharacterized protein</fullName>
    </submittedName>
</protein>
<accession>A0ABR0KTL4</accession>
<comment type="caution">
    <text evidence="2">The sequence shown here is derived from an EMBL/GenBank/DDBJ whole genome shotgun (WGS) entry which is preliminary data.</text>
</comment>
<reference evidence="2 3" key="1">
    <citation type="submission" date="2023-08" db="EMBL/GenBank/DDBJ databases">
        <title>Black Yeasts Isolated from many extreme environments.</title>
        <authorList>
            <person name="Coleine C."/>
            <person name="Stajich J.E."/>
            <person name="Selbmann L."/>
        </authorList>
    </citation>
    <scope>NUCLEOTIDE SEQUENCE [LARGE SCALE GENOMIC DNA]</scope>
    <source>
        <strain evidence="2 3">CCFEE 536</strain>
    </source>
</reference>
<evidence type="ECO:0000313" key="3">
    <source>
        <dbReference type="Proteomes" id="UP001357485"/>
    </source>
</evidence>
<organism evidence="2 3">
    <name type="scientific">Cryomyces antarcticus</name>
    <dbReference type="NCBI Taxonomy" id="329879"/>
    <lineage>
        <taxon>Eukaryota</taxon>
        <taxon>Fungi</taxon>
        <taxon>Dikarya</taxon>
        <taxon>Ascomycota</taxon>
        <taxon>Pezizomycotina</taxon>
        <taxon>Dothideomycetes</taxon>
        <taxon>Dothideomycetes incertae sedis</taxon>
        <taxon>Cryomyces</taxon>
    </lineage>
</organism>
<evidence type="ECO:0000313" key="2">
    <source>
        <dbReference type="EMBL" id="KAK5129273.1"/>
    </source>
</evidence>
<dbReference type="PANTHER" id="PTHR36826:SF1">
    <property type="entry name" value="PROTEIN ECM13"/>
    <property type="match status" value="1"/>
</dbReference>
<evidence type="ECO:0000256" key="1">
    <source>
        <dbReference type="SAM" id="MobiDB-lite"/>
    </source>
</evidence>
<proteinExistence type="predicted"/>